<protein>
    <submittedName>
        <fullName evidence="1">Uncharacterized protein</fullName>
    </submittedName>
</protein>
<name>A0A1J9QB10_9EURO</name>
<gene>
    <name evidence="1" type="ORF">ACJ73_02903</name>
</gene>
<dbReference type="Proteomes" id="UP000242791">
    <property type="component" value="Unassembled WGS sequence"/>
</dbReference>
<evidence type="ECO:0000313" key="1">
    <source>
        <dbReference type="EMBL" id="OJD25729.1"/>
    </source>
</evidence>
<proteinExistence type="predicted"/>
<dbReference type="VEuPathDB" id="FungiDB:ACJ73_02903"/>
<accession>A0A1J9QB10</accession>
<dbReference type="EMBL" id="LGTZ01000328">
    <property type="protein sequence ID" value="OJD25729.1"/>
    <property type="molecule type" value="Genomic_DNA"/>
</dbReference>
<comment type="caution">
    <text evidence="1">The sequence shown here is derived from an EMBL/GenBank/DDBJ whole genome shotgun (WGS) entry which is preliminary data.</text>
</comment>
<reference evidence="1 2" key="1">
    <citation type="submission" date="2015-08" db="EMBL/GenBank/DDBJ databases">
        <title>Emmonsia species relationships and genome sequence.</title>
        <authorList>
            <person name="Cuomo C.A."/>
            <person name="Schwartz I.S."/>
            <person name="Kenyon C."/>
            <person name="De Hoog G.S."/>
            <person name="Govender N.P."/>
            <person name="Botha A."/>
            <person name="Moreno L."/>
            <person name="De Vries M."/>
            <person name="Munoz J.F."/>
            <person name="Stielow J.B."/>
        </authorList>
    </citation>
    <scope>NUCLEOTIDE SEQUENCE [LARGE SCALE GENOMIC DNA]</scope>
    <source>
        <strain evidence="1 2">EI222</strain>
    </source>
</reference>
<keyword evidence="2" id="KW-1185">Reference proteome</keyword>
<evidence type="ECO:0000313" key="2">
    <source>
        <dbReference type="Proteomes" id="UP000242791"/>
    </source>
</evidence>
<sequence length="159" mass="17992">MELSSPNVRKSSHPGNWNIEEAPTFEEQCSKPHTWNHREFLVPEQCVFQEHASDADENPAEGNETDAQYPSLLFKPQSHCAYPTSIALPKRSGRYGYRTCHAQELQAISVHLSMWMVAPVPTRPPHGNFSRHGKSSTTSVPLYHNWSEGLSPSLRLRTL</sequence>
<organism evidence="1 2">
    <name type="scientific">Blastomyces percursus</name>
    <dbReference type="NCBI Taxonomy" id="1658174"/>
    <lineage>
        <taxon>Eukaryota</taxon>
        <taxon>Fungi</taxon>
        <taxon>Dikarya</taxon>
        <taxon>Ascomycota</taxon>
        <taxon>Pezizomycotina</taxon>
        <taxon>Eurotiomycetes</taxon>
        <taxon>Eurotiomycetidae</taxon>
        <taxon>Onygenales</taxon>
        <taxon>Ajellomycetaceae</taxon>
        <taxon>Blastomyces</taxon>
    </lineage>
</organism>
<dbReference type="AlphaFoldDB" id="A0A1J9QB10"/>
<dbReference type="OrthoDB" id="10670895at2759"/>